<feature type="domain" description="Sushi" evidence="12">
    <location>
        <begin position="303"/>
        <end position="360"/>
    </location>
</feature>
<feature type="domain" description="Sushi" evidence="12">
    <location>
        <begin position="724"/>
        <end position="783"/>
    </location>
</feature>
<feature type="domain" description="C-type lectin" evidence="11">
    <location>
        <begin position="174"/>
        <end position="290"/>
    </location>
</feature>
<dbReference type="Proteomes" id="UP000694941">
    <property type="component" value="Unplaced"/>
</dbReference>
<accession>A0ABM1SHN5</accession>
<keyword evidence="5" id="KW-0106">Calcium</keyword>
<feature type="disulfide bond" evidence="8">
    <location>
        <begin position="754"/>
        <end position="781"/>
    </location>
</feature>
<dbReference type="Gene3D" id="2.60.120.260">
    <property type="entry name" value="Galactose-binding domain-like"/>
    <property type="match status" value="1"/>
</dbReference>
<dbReference type="InterPro" id="IPR016186">
    <property type="entry name" value="C-type_lectin-like/link_sf"/>
</dbReference>
<evidence type="ECO:0000313" key="13">
    <source>
        <dbReference type="Proteomes" id="UP000694941"/>
    </source>
</evidence>
<feature type="disulfide bond" evidence="8">
    <location>
        <begin position="873"/>
        <end position="900"/>
    </location>
</feature>
<evidence type="ECO:0000259" key="11">
    <source>
        <dbReference type="PROSITE" id="PS50041"/>
    </source>
</evidence>
<dbReference type="CDD" id="cd00033">
    <property type="entry name" value="CCP"/>
    <property type="match status" value="13"/>
</dbReference>
<dbReference type="Gene3D" id="2.10.70.10">
    <property type="entry name" value="Complement Module, domain 1"/>
    <property type="match status" value="13"/>
</dbReference>
<feature type="domain" description="Sushi" evidence="12">
    <location>
        <begin position="361"/>
        <end position="420"/>
    </location>
</feature>
<feature type="disulfide bond" evidence="8">
    <location>
        <begin position="694"/>
        <end position="721"/>
    </location>
</feature>
<feature type="disulfide bond" evidence="8">
    <location>
        <begin position="813"/>
        <end position="840"/>
    </location>
</feature>
<dbReference type="SMART" id="SM00034">
    <property type="entry name" value="CLECT"/>
    <property type="match status" value="1"/>
</dbReference>
<dbReference type="PANTHER" id="PTHR46393">
    <property type="entry name" value="SUSHI DOMAIN-CONTAINING PROTEIN"/>
    <property type="match status" value="1"/>
</dbReference>
<dbReference type="PROSITE" id="PS00615">
    <property type="entry name" value="C_TYPE_LECTIN_1"/>
    <property type="match status" value="1"/>
</dbReference>
<dbReference type="InterPro" id="IPR000436">
    <property type="entry name" value="Sushi_SCR_CCP_dom"/>
</dbReference>
<dbReference type="Pfam" id="PF22633">
    <property type="entry name" value="F5_F8_type_C_2"/>
    <property type="match status" value="1"/>
</dbReference>
<feature type="disulfide bond" evidence="8">
    <location>
        <begin position="509"/>
        <end position="536"/>
    </location>
</feature>
<evidence type="ECO:0000256" key="6">
    <source>
        <dbReference type="ARBA" id="ARBA00023157"/>
    </source>
</evidence>
<dbReference type="SMART" id="SM00607">
    <property type="entry name" value="FTP"/>
    <property type="match status" value="1"/>
</dbReference>
<evidence type="ECO:0000256" key="7">
    <source>
        <dbReference type="ARBA" id="ARBA00023180"/>
    </source>
</evidence>
<feature type="disulfide bond" evidence="8">
    <location>
        <begin position="933"/>
        <end position="960"/>
    </location>
</feature>
<evidence type="ECO:0000256" key="3">
    <source>
        <dbReference type="ARBA" id="ARBA00022729"/>
    </source>
</evidence>
<dbReference type="InterPro" id="IPR016187">
    <property type="entry name" value="CTDL_fold"/>
</dbReference>
<dbReference type="SUPFAM" id="SSF56436">
    <property type="entry name" value="C-type lectin-like"/>
    <property type="match status" value="1"/>
</dbReference>
<sequence length="1219" mass="134429">MPDGSWNGNLPYCAVNVAYGKPANQSSTTRGGNAQNANDGDTTTLHENKFCSETRKDNSPWWQVDLLQEYEIRVVRIFTRGCCGQQPLHDLEIRIGNSSTVQGNRLCAWYPRNIDDGTTKDFECAYPIIGRYVYIQMVGIEGSLSLCEVLVFTTQELSPERCANQLEPLKLTTFNQTCYEFQGEKGGTFKDADNYCRERGGLIAHSMNNITHHFLSSELERVKSNLKSKLVWLGAQRESDVVSQQWNWVNNQTVISFLWAPDQPNNYNNKQNCVVLDGGRKWLWNDVTCDLDFLPWICQYGPSNCGTPDRKENATILEENFRVGQKVTYVCPNGNMLVGNKTRTCAPDGFWTGSAPSCKYVDCGSLSNIENGKVEYLEARTNFNATAHYVCDQNYTLVGEKVRTCSGDGSWDGKEAKCLFNQCPELEAPPNGFLEVTGQTAGSQAKYSCEKSYKLVGNEVRNCELGGKWTDSAPQCKFIDCGKPESVAHGDFDLVNKTTTYLSKIKYSCHMNFSLVGDKERTCLDTKLWSGQNPVCKLIDCGEPDINPGSYVEGDGLTVHSVIEYFCEPGHLMISKNSQRICGLDGKWSGEAVMCRFIDCGRVPPIPRGAVHNANETTYLQSVISYACSFGYRLVGNTVRICLEDGRWSGNAPICEEIRCPIPEVPQNASVVYSGNDRSSAVSFKVGSNAQYRCHEGHVLTGVPLRRCLQTGVWSGEVPFCKYVDCGFPLPVPHGHWLLPDNATFYTSSVEYMCDENYKIIGPNHRRCLDDGIWSEREPKCIEISCGSPDILDSMTLIKGDIFTVGRMVVYSCIEGYTLVGSSVRSCLNSGQWSEQTPFCQLVDCGHPTIVTNGDGFLMNGTTTFESVVEYKCSPEYRMVGDPLRHCLASGSWSGQEPRCILVDCGQPAVIINGQGYLINGTTIFQSMVKYTCSPGYRIVGNSIRQCLSSGNWSGEEPMCIVVDCGQLAVITNGLRYLMNGTTIFQAMVEYTCLTGYRIVGDPIRQCLSSGNWSGEEPMCILIDCGQPAVITNGQSYLMNETTIFQAMVQYTCLPEFMIVGDPVRQCLSSGNWSGEEPMCIVSDSQTSDSDTSRSKTIGIGAAVGIGVVLVLIIIVVCIKMKKGRLTKNSGNVPVHRTQGKQASVLSYSNFSMEADGRGDPDNLNESGDIRHNPNGLVTFSANPQPIYANVTVNGQRLVSPASINGQENKVACDNTSNI</sequence>
<feature type="domain" description="Sushi" evidence="12">
    <location>
        <begin position="963"/>
        <end position="1022"/>
    </location>
</feature>
<feature type="disulfide bond" evidence="8">
    <location>
        <begin position="449"/>
        <end position="476"/>
    </location>
</feature>
<evidence type="ECO:0000256" key="2">
    <source>
        <dbReference type="ARBA" id="ARBA00022723"/>
    </source>
</evidence>
<evidence type="ECO:0000259" key="12">
    <source>
        <dbReference type="PROSITE" id="PS50923"/>
    </source>
</evidence>
<feature type="disulfide bond" evidence="8">
    <location>
        <begin position="331"/>
        <end position="358"/>
    </location>
</feature>
<keyword evidence="3" id="KW-0732">Signal</keyword>
<evidence type="ECO:0000256" key="5">
    <source>
        <dbReference type="ARBA" id="ARBA00022837"/>
    </source>
</evidence>
<feature type="domain" description="Sushi" evidence="12">
    <location>
        <begin position="1023"/>
        <end position="1082"/>
    </location>
</feature>
<dbReference type="PROSITE" id="PS50923">
    <property type="entry name" value="SUSHI"/>
    <property type="match status" value="13"/>
</dbReference>
<dbReference type="CDD" id="cd00037">
    <property type="entry name" value="CLECT"/>
    <property type="match status" value="1"/>
</dbReference>
<feature type="domain" description="Sushi" evidence="12">
    <location>
        <begin position="421"/>
        <end position="478"/>
    </location>
</feature>
<dbReference type="InterPro" id="IPR018378">
    <property type="entry name" value="C-type_lectin_CS"/>
</dbReference>
<keyword evidence="10" id="KW-0812">Transmembrane</keyword>
<dbReference type="GeneID" id="106460333"/>
<feature type="domain" description="Sushi" evidence="12">
    <location>
        <begin position="658"/>
        <end position="723"/>
    </location>
</feature>
<feature type="compositionally biased region" description="Polar residues" evidence="9">
    <location>
        <begin position="24"/>
        <end position="43"/>
    </location>
</feature>
<evidence type="ECO:0000256" key="1">
    <source>
        <dbReference type="ARBA" id="ARBA00022659"/>
    </source>
</evidence>
<proteinExistence type="predicted"/>
<dbReference type="InterPro" id="IPR006585">
    <property type="entry name" value="FTP1"/>
</dbReference>
<dbReference type="Pfam" id="PF00059">
    <property type="entry name" value="Lectin_C"/>
    <property type="match status" value="1"/>
</dbReference>
<keyword evidence="4" id="KW-0677">Repeat</keyword>
<dbReference type="InterPro" id="IPR035976">
    <property type="entry name" value="Sushi/SCR/CCP_sf"/>
</dbReference>
<feature type="disulfide bond" evidence="8">
    <location>
        <begin position="628"/>
        <end position="655"/>
    </location>
</feature>
<evidence type="ECO:0000313" key="14">
    <source>
        <dbReference type="RefSeq" id="XP_022243140.1"/>
    </source>
</evidence>
<feature type="transmembrane region" description="Helical" evidence="10">
    <location>
        <begin position="1098"/>
        <end position="1119"/>
    </location>
</feature>
<dbReference type="PROSITE" id="PS50041">
    <property type="entry name" value="C_TYPE_LECTIN_2"/>
    <property type="match status" value="1"/>
</dbReference>
<dbReference type="Pfam" id="PF00084">
    <property type="entry name" value="Sushi"/>
    <property type="match status" value="13"/>
</dbReference>
<protein>
    <submittedName>
        <fullName evidence="14">CUB and sushi domain-containing protein 3-like isoform X2</fullName>
    </submittedName>
</protein>
<dbReference type="Gene3D" id="3.10.100.10">
    <property type="entry name" value="Mannose-Binding Protein A, subunit A"/>
    <property type="match status" value="1"/>
</dbReference>
<feature type="domain" description="Sushi" evidence="12">
    <location>
        <begin position="539"/>
        <end position="597"/>
    </location>
</feature>
<keyword evidence="2" id="KW-0479">Metal-binding</keyword>
<feature type="region of interest" description="Disordered" evidence="9">
    <location>
        <begin position="24"/>
        <end position="45"/>
    </location>
</feature>
<comment type="caution">
    <text evidence="8">Lacks conserved residue(s) required for the propagation of feature annotation.</text>
</comment>
<keyword evidence="10" id="KW-1133">Transmembrane helix</keyword>
<gene>
    <name evidence="14" type="primary">LOC106460333</name>
</gene>
<feature type="domain" description="Sushi" evidence="12">
    <location>
        <begin position="784"/>
        <end position="842"/>
    </location>
</feature>
<keyword evidence="13" id="KW-1185">Reference proteome</keyword>
<dbReference type="SMART" id="SM00032">
    <property type="entry name" value="CCP"/>
    <property type="match status" value="13"/>
</dbReference>
<feature type="disulfide bond" evidence="8">
    <location>
        <begin position="391"/>
        <end position="418"/>
    </location>
</feature>
<dbReference type="RefSeq" id="XP_022243140.1">
    <property type="nucleotide sequence ID" value="XM_022387432.1"/>
</dbReference>
<evidence type="ECO:0000256" key="9">
    <source>
        <dbReference type="SAM" id="MobiDB-lite"/>
    </source>
</evidence>
<feature type="disulfide bond" evidence="8">
    <location>
        <begin position="993"/>
        <end position="1020"/>
    </location>
</feature>
<dbReference type="SUPFAM" id="SSF57535">
    <property type="entry name" value="Complement control module/SCR domain"/>
    <property type="match status" value="13"/>
</dbReference>
<keyword evidence="1 8" id="KW-0768">Sushi</keyword>
<organism evidence="13 14">
    <name type="scientific">Limulus polyphemus</name>
    <name type="common">Atlantic horseshoe crab</name>
    <dbReference type="NCBI Taxonomy" id="6850"/>
    <lineage>
        <taxon>Eukaryota</taxon>
        <taxon>Metazoa</taxon>
        <taxon>Ecdysozoa</taxon>
        <taxon>Arthropoda</taxon>
        <taxon>Chelicerata</taxon>
        <taxon>Merostomata</taxon>
        <taxon>Xiphosura</taxon>
        <taxon>Limulidae</taxon>
        <taxon>Limulus</taxon>
    </lineage>
</organism>
<dbReference type="SUPFAM" id="SSF49785">
    <property type="entry name" value="Galactose-binding domain-like"/>
    <property type="match status" value="1"/>
</dbReference>
<feature type="domain" description="Sushi" evidence="12">
    <location>
        <begin position="479"/>
        <end position="538"/>
    </location>
</feature>
<keyword evidence="10" id="KW-0472">Membrane</keyword>
<feature type="domain" description="Sushi" evidence="12">
    <location>
        <begin position="903"/>
        <end position="962"/>
    </location>
</feature>
<dbReference type="PANTHER" id="PTHR46393:SF7">
    <property type="entry name" value="COMPLEMENT C2"/>
    <property type="match status" value="1"/>
</dbReference>
<keyword evidence="7" id="KW-0325">Glycoprotein</keyword>
<reference evidence="14" key="1">
    <citation type="submission" date="2025-08" db="UniProtKB">
        <authorList>
            <consortium name="RefSeq"/>
        </authorList>
    </citation>
    <scope>IDENTIFICATION</scope>
    <source>
        <tissue evidence="14">Muscle</tissue>
    </source>
</reference>
<dbReference type="InterPro" id="IPR008979">
    <property type="entry name" value="Galactose-bd-like_sf"/>
</dbReference>
<evidence type="ECO:0000256" key="10">
    <source>
        <dbReference type="SAM" id="Phobius"/>
    </source>
</evidence>
<keyword evidence="6 8" id="KW-1015">Disulfide bond</keyword>
<name>A0ABM1SHN5_LIMPO</name>
<feature type="domain" description="Sushi" evidence="12">
    <location>
        <begin position="598"/>
        <end position="657"/>
    </location>
</feature>
<dbReference type="InterPro" id="IPR001304">
    <property type="entry name" value="C-type_lectin-like"/>
</dbReference>
<feature type="domain" description="Sushi" evidence="12">
    <location>
        <begin position="843"/>
        <end position="902"/>
    </location>
</feature>
<evidence type="ECO:0000256" key="4">
    <source>
        <dbReference type="ARBA" id="ARBA00022737"/>
    </source>
</evidence>
<feature type="disulfide bond" evidence="8">
    <location>
        <begin position="1053"/>
        <end position="1080"/>
    </location>
</feature>
<evidence type="ECO:0000256" key="8">
    <source>
        <dbReference type="PROSITE-ProRule" id="PRU00302"/>
    </source>
</evidence>